<sequence>MSSSGILSRLVTAVSANVLRVVGSLMIALSLGIAAASVSTDFGLDGANATGATAAYAADAGAVAALVEFAGTHPAYPAAMLVGLVLVAAGEETPLIGS</sequence>
<evidence type="ECO:0000313" key="1">
    <source>
        <dbReference type="EMBL" id="QLH80810.1"/>
    </source>
</evidence>
<dbReference type="KEGG" id="hpel:HZS54_03775"/>
<gene>
    <name evidence="1" type="ORF">HZS54_03775</name>
</gene>
<proteinExistence type="predicted"/>
<keyword evidence="2" id="KW-1185">Reference proteome</keyword>
<reference evidence="1 2" key="1">
    <citation type="submission" date="2020-07" db="EMBL/GenBank/DDBJ databases">
        <title>Halosimplex litoreum sp. nov. and Halosimplex rubrum sp. nov., isolated from different salt environments.</title>
        <authorList>
            <person name="Cui H."/>
        </authorList>
    </citation>
    <scope>NUCLEOTIDE SEQUENCE [LARGE SCALE GENOMIC DNA]</scope>
    <source>
        <strain evidence="1 2">R2</strain>
    </source>
</reference>
<dbReference type="AlphaFoldDB" id="A0A7D5T8B6"/>
<dbReference type="GeneID" id="56081678"/>
<dbReference type="Proteomes" id="UP000509346">
    <property type="component" value="Chromosome"/>
</dbReference>
<dbReference type="EMBL" id="CP058909">
    <property type="protein sequence ID" value="QLH80810.1"/>
    <property type="molecule type" value="Genomic_DNA"/>
</dbReference>
<organism evidence="1 2">
    <name type="scientific">Halosimplex pelagicum</name>
    <dbReference type="NCBI Taxonomy" id="869886"/>
    <lineage>
        <taxon>Archaea</taxon>
        <taxon>Methanobacteriati</taxon>
        <taxon>Methanobacteriota</taxon>
        <taxon>Stenosarchaea group</taxon>
        <taxon>Halobacteria</taxon>
        <taxon>Halobacteriales</taxon>
        <taxon>Haloarculaceae</taxon>
        <taxon>Halosimplex</taxon>
    </lineage>
</organism>
<dbReference type="OrthoDB" id="242490at2157"/>
<evidence type="ECO:0000313" key="2">
    <source>
        <dbReference type="Proteomes" id="UP000509346"/>
    </source>
</evidence>
<name>A0A7D5T8B6_9EURY</name>
<accession>A0A7D5T8B6</accession>
<dbReference type="RefSeq" id="WP_179920629.1">
    <property type="nucleotide sequence ID" value="NZ_CP058909.1"/>
</dbReference>
<protein>
    <submittedName>
        <fullName evidence="1">Uncharacterized protein</fullName>
    </submittedName>
</protein>